<dbReference type="InterPro" id="IPR011993">
    <property type="entry name" value="PH-like_dom_sf"/>
</dbReference>
<dbReference type="SUPFAM" id="SSF50729">
    <property type="entry name" value="PH domain-like"/>
    <property type="match status" value="1"/>
</dbReference>
<evidence type="ECO:0000313" key="4">
    <source>
        <dbReference type="WBParaSite" id="jg17195"/>
    </source>
</evidence>
<organism evidence="3 4">
    <name type="scientific">Ditylenchus dipsaci</name>
    <dbReference type="NCBI Taxonomy" id="166011"/>
    <lineage>
        <taxon>Eukaryota</taxon>
        <taxon>Metazoa</taxon>
        <taxon>Ecdysozoa</taxon>
        <taxon>Nematoda</taxon>
        <taxon>Chromadorea</taxon>
        <taxon>Rhabditida</taxon>
        <taxon>Tylenchina</taxon>
        <taxon>Tylenchomorpha</taxon>
        <taxon>Sphaerularioidea</taxon>
        <taxon>Anguinidae</taxon>
        <taxon>Anguininae</taxon>
        <taxon>Ditylenchus</taxon>
    </lineage>
</organism>
<feature type="region of interest" description="Disordered" evidence="1">
    <location>
        <begin position="1"/>
        <end position="76"/>
    </location>
</feature>
<dbReference type="PANTHER" id="PTHR45734:SF10">
    <property type="entry name" value="BLISTERY, ISOFORM A"/>
    <property type="match status" value="1"/>
</dbReference>
<reference evidence="4" key="1">
    <citation type="submission" date="2022-11" db="UniProtKB">
        <authorList>
            <consortium name="WormBaseParasite"/>
        </authorList>
    </citation>
    <scope>IDENTIFICATION</scope>
</reference>
<dbReference type="AlphaFoldDB" id="A0A915D8A7"/>
<dbReference type="Gene3D" id="2.30.29.30">
    <property type="entry name" value="Pleckstrin-homology domain (PH domain)/Phosphotyrosine-binding domain (PTB)"/>
    <property type="match status" value="1"/>
</dbReference>
<accession>A0A915D8A7</accession>
<dbReference type="PANTHER" id="PTHR45734">
    <property type="entry name" value="TENSIN"/>
    <property type="match status" value="1"/>
</dbReference>
<dbReference type="GO" id="GO:0005925">
    <property type="term" value="C:focal adhesion"/>
    <property type="evidence" value="ECO:0007669"/>
    <property type="project" value="TreeGrafter"/>
</dbReference>
<sequence length="471" mass="51497">MDTKYQHSHQPAPQQKVNNDSHIKYISRAGSGNADSPRDHCASNPSGNLFKDAVGQIPPPTMSASKSVPLAAPPAAAPENVQMRSVYQRKEADWSGAKLIQGNRAKSVGPMYSSNTTRTTFSTQDQQYKTNGNSNNTPAPVHPYSSRQNEDGFNRYDDDTSSIAASSARGNGDYAAMNTNKYKGAQTPAEESTKHRFVGVNGSSQVDIRQQPQHRPNPLLYSSALPSFAVSGSGPSWRSAAQHLPGSLTQRSGSPRSVNLYFGQSRRSSMTSIDGVEVIFHHHPVFMKDTSKYWYKPKITREDAITMLKQKPAGQSTPAGVEPGDGTELVRHFLIEPSSKGVKLKGLFPEHLNSNQALLERGAACNVSYLCSVGTESLTGPEALRRSTVYSFDSLARGELLAVPVHFKVSAQGITLTDNTRTLFFRRHFPANLVTYAGIDPENRLFDNNNVSHLPSTYVRQAPIFGFVARK</sequence>
<keyword evidence="3" id="KW-1185">Reference proteome</keyword>
<evidence type="ECO:0000259" key="2">
    <source>
        <dbReference type="Pfam" id="PF08416"/>
    </source>
</evidence>
<dbReference type="InterPro" id="IPR033929">
    <property type="entry name" value="Tensin_PTB"/>
</dbReference>
<evidence type="ECO:0000256" key="1">
    <source>
        <dbReference type="SAM" id="MobiDB-lite"/>
    </source>
</evidence>
<dbReference type="WBParaSite" id="jg17195">
    <property type="protein sequence ID" value="jg17195"/>
    <property type="gene ID" value="jg17195"/>
</dbReference>
<dbReference type="InterPro" id="IPR051484">
    <property type="entry name" value="Tensin_PTEN_phosphatase"/>
</dbReference>
<proteinExistence type="predicted"/>
<dbReference type="InterPro" id="IPR013625">
    <property type="entry name" value="PTB"/>
</dbReference>
<dbReference type="CDD" id="cd01213">
    <property type="entry name" value="PTB_tensin"/>
    <property type="match status" value="1"/>
</dbReference>
<dbReference type="Proteomes" id="UP000887574">
    <property type="component" value="Unplaced"/>
</dbReference>
<evidence type="ECO:0000313" key="3">
    <source>
        <dbReference type="Proteomes" id="UP000887574"/>
    </source>
</evidence>
<dbReference type="Pfam" id="PF08416">
    <property type="entry name" value="PTB"/>
    <property type="match status" value="1"/>
</dbReference>
<feature type="domain" description="PTB" evidence="2">
    <location>
        <begin position="364"/>
        <end position="471"/>
    </location>
</feature>
<feature type="compositionally biased region" description="Polar residues" evidence="1">
    <location>
        <begin position="8"/>
        <end position="20"/>
    </location>
</feature>
<protein>
    <submittedName>
        <fullName evidence="4">PTB domain-containing protein</fullName>
    </submittedName>
</protein>
<name>A0A915D8A7_9BILA</name>